<dbReference type="AlphaFoldDB" id="A0A346Y279"/>
<dbReference type="PANTHER" id="PTHR48041:SF139">
    <property type="entry name" value="PROTEIN SCARLET"/>
    <property type="match status" value="1"/>
</dbReference>
<evidence type="ECO:0000256" key="2">
    <source>
        <dbReference type="ARBA" id="ARBA00022448"/>
    </source>
</evidence>
<dbReference type="SUPFAM" id="SSF51206">
    <property type="entry name" value="cAMP-binding domain-like"/>
    <property type="match status" value="1"/>
</dbReference>
<dbReference type="EMBL" id="CP031165">
    <property type="protein sequence ID" value="AXV08576.1"/>
    <property type="molecule type" value="Genomic_DNA"/>
</dbReference>
<dbReference type="InterPro" id="IPR008984">
    <property type="entry name" value="SMAD_FHA_dom_sf"/>
</dbReference>
<keyword evidence="2" id="KW-0813">Transport</keyword>
<dbReference type="SUPFAM" id="SSF52540">
    <property type="entry name" value="P-loop containing nucleoside triphosphate hydrolases"/>
    <property type="match status" value="1"/>
</dbReference>
<feature type="transmembrane region" description="Helical" evidence="9">
    <location>
        <begin position="767"/>
        <end position="789"/>
    </location>
</feature>
<keyword evidence="5" id="KW-0547">Nucleotide-binding</keyword>
<dbReference type="InterPro" id="IPR003593">
    <property type="entry name" value="AAA+_ATPase"/>
</dbReference>
<dbReference type="InterPro" id="IPR050352">
    <property type="entry name" value="ABCG_transporters"/>
</dbReference>
<proteinExistence type="predicted"/>
<feature type="transmembrane region" description="Helical" evidence="9">
    <location>
        <begin position="729"/>
        <end position="747"/>
    </location>
</feature>
<accession>A0A346Y279</accession>
<dbReference type="InterPro" id="IPR018488">
    <property type="entry name" value="cNMP-bd_CS"/>
</dbReference>
<protein>
    <submittedName>
        <fullName evidence="13">ABC transporter ATP-binding protein</fullName>
    </submittedName>
</protein>
<dbReference type="GO" id="GO:0005524">
    <property type="term" value="F:ATP binding"/>
    <property type="evidence" value="ECO:0007669"/>
    <property type="project" value="UniProtKB-KW"/>
</dbReference>
<dbReference type="CDD" id="cd00060">
    <property type="entry name" value="FHA"/>
    <property type="match status" value="1"/>
</dbReference>
<dbReference type="InterPro" id="IPR000253">
    <property type="entry name" value="FHA_dom"/>
</dbReference>
<dbReference type="Gene3D" id="2.60.120.10">
    <property type="entry name" value="Jelly Rolls"/>
    <property type="match status" value="1"/>
</dbReference>
<dbReference type="InterPro" id="IPR027417">
    <property type="entry name" value="P-loop_NTPase"/>
</dbReference>
<dbReference type="PANTHER" id="PTHR48041">
    <property type="entry name" value="ABC TRANSPORTER G FAMILY MEMBER 28"/>
    <property type="match status" value="1"/>
</dbReference>
<reference evidence="13 14" key="1">
    <citation type="submission" date="2018-09" db="EMBL/GenBank/DDBJ databases">
        <title>Complete genome sequence of Euzebya sp. DY32-46 isolated from seawater of Pacific Ocean.</title>
        <authorList>
            <person name="Xu L."/>
            <person name="Wu Y.-H."/>
            <person name="Xu X.-W."/>
        </authorList>
    </citation>
    <scope>NUCLEOTIDE SEQUENCE [LARGE SCALE GENOMIC DNA]</scope>
    <source>
        <strain evidence="13 14">DY32-46</strain>
    </source>
</reference>
<dbReference type="SMART" id="SM00100">
    <property type="entry name" value="cNMP"/>
    <property type="match status" value="1"/>
</dbReference>
<dbReference type="InterPro" id="IPR014710">
    <property type="entry name" value="RmlC-like_jellyroll"/>
</dbReference>
<dbReference type="GO" id="GO:0140359">
    <property type="term" value="F:ABC-type transporter activity"/>
    <property type="evidence" value="ECO:0007669"/>
    <property type="project" value="InterPro"/>
</dbReference>
<evidence type="ECO:0000259" key="12">
    <source>
        <dbReference type="PROSITE" id="PS50893"/>
    </source>
</evidence>
<feature type="domain" description="FHA" evidence="10">
    <location>
        <begin position="154"/>
        <end position="203"/>
    </location>
</feature>
<dbReference type="Proteomes" id="UP000264006">
    <property type="component" value="Chromosome"/>
</dbReference>
<dbReference type="Pfam" id="PF01061">
    <property type="entry name" value="ABC2_membrane"/>
    <property type="match status" value="1"/>
</dbReference>
<keyword evidence="4 9" id="KW-0812">Transmembrane</keyword>
<dbReference type="PROSITE" id="PS50893">
    <property type="entry name" value="ABC_TRANSPORTER_2"/>
    <property type="match status" value="1"/>
</dbReference>
<comment type="subcellular location">
    <subcellularLocation>
        <location evidence="1">Membrane</location>
        <topology evidence="1">Multi-pass membrane protein</topology>
    </subcellularLocation>
</comment>
<dbReference type="OrthoDB" id="9804819at2"/>
<dbReference type="PROSITE" id="PS50006">
    <property type="entry name" value="FHA_DOMAIN"/>
    <property type="match status" value="1"/>
</dbReference>
<evidence type="ECO:0000256" key="1">
    <source>
        <dbReference type="ARBA" id="ARBA00004141"/>
    </source>
</evidence>
<dbReference type="SMART" id="SM00382">
    <property type="entry name" value="AAA"/>
    <property type="match status" value="1"/>
</dbReference>
<evidence type="ECO:0000256" key="6">
    <source>
        <dbReference type="ARBA" id="ARBA00022840"/>
    </source>
</evidence>
<sequence>MALVQRIPLFQRVSPLSLPEIANLLQHTIATAGTVLLTQGEPGDAMYLIEEGACLVEHTSTAGTRPLARLGPGEFFGEHSLLAGGPRSATVRADTDMSLWVLSRQDFAALSQREPAVGTAVAEAAEQRAKFRDAGDYGLIRADLGALSQANGQVRVGRADDNDLVLDSRLVSTHHAILRNAGQSIVVEDTSADGATFVNGAPVKTATLKEGDHVFFGDQHLVWSTGALNEVISPRAIRIEAAGLRKEVKGGKNLLQNISLSIAPGEMVAIVGTSGAGKSTLMDALSGVRPPTHGEVRYNGEDVTHSRDRYRESQGYVPQDDIIHRDLPVKVTLDYAARLRLPGDTSKAERQAIVQKTLEDLQIAAHADTKVSALSGGQRKRCSIGVELLTKPRVFFLDEPTSGLDPATDTAMMKLLRRLSHDGATVLLTTHATKNVLLCDKVVFMARGGNLAFFGTPRRALEHFGCTEFDQIYELLEGSTTPEEWAQRYTQTPEYAFVAQLHAQAGPAMQDPGQQTRQGGFGRSISQFVTLSSRNAQLFLSNSDRLAPLFIGPIALALLMLALFRPGAFDPDTDNLIVPGLICFLLVFSGFLIGLTSGLQEIASEFAIIKRERLVNLKLTPYILSKMTFLAPVLSIGMALMLLILGLTDRIPDLSASEYAAVWFTMVLSTLLALAIAHFTSAAAPSAQTANDLAPAWIMPQVLFSGGLFPIAAMITVGEAISTVMPLRYGFQAAGNVLDVLGLYDAAGGPVAENLAAQYRDQFDVNLAVQWAVMGAAVVILLVAAGLVLRRKTAPQ</sequence>
<evidence type="ECO:0000313" key="14">
    <source>
        <dbReference type="Proteomes" id="UP000264006"/>
    </source>
</evidence>
<dbReference type="CDD" id="cd00038">
    <property type="entry name" value="CAP_ED"/>
    <property type="match status" value="1"/>
</dbReference>
<dbReference type="Pfam" id="PF00027">
    <property type="entry name" value="cNMP_binding"/>
    <property type="match status" value="1"/>
</dbReference>
<organism evidence="13 14">
    <name type="scientific">Euzebya pacifica</name>
    <dbReference type="NCBI Taxonomy" id="1608957"/>
    <lineage>
        <taxon>Bacteria</taxon>
        <taxon>Bacillati</taxon>
        <taxon>Actinomycetota</taxon>
        <taxon>Nitriliruptoria</taxon>
        <taxon>Euzebyales</taxon>
    </lineage>
</organism>
<keyword evidence="8 9" id="KW-0472">Membrane</keyword>
<gene>
    <name evidence="13" type="ORF">DVS28_a3904</name>
</gene>
<evidence type="ECO:0000256" key="9">
    <source>
        <dbReference type="SAM" id="Phobius"/>
    </source>
</evidence>
<name>A0A346Y279_9ACTN</name>
<feature type="transmembrane region" description="Helical" evidence="9">
    <location>
        <begin position="696"/>
        <end position="717"/>
    </location>
</feature>
<feature type="transmembrane region" description="Helical" evidence="9">
    <location>
        <begin position="576"/>
        <end position="595"/>
    </location>
</feature>
<dbReference type="GO" id="GO:0016887">
    <property type="term" value="F:ATP hydrolysis activity"/>
    <property type="evidence" value="ECO:0007669"/>
    <property type="project" value="InterPro"/>
</dbReference>
<feature type="domain" description="Cyclic nucleotide-binding" evidence="11">
    <location>
        <begin position="9"/>
        <end position="110"/>
    </location>
</feature>
<keyword evidence="7 9" id="KW-1133">Transmembrane helix</keyword>
<dbReference type="PROSITE" id="PS50042">
    <property type="entry name" value="CNMP_BINDING_3"/>
    <property type="match status" value="1"/>
</dbReference>
<evidence type="ECO:0000256" key="7">
    <source>
        <dbReference type="ARBA" id="ARBA00022989"/>
    </source>
</evidence>
<dbReference type="SMART" id="SM00240">
    <property type="entry name" value="FHA"/>
    <property type="match status" value="1"/>
</dbReference>
<evidence type="ECO:0000256" key="5">
    <source>
        <dbReference type="ARBA" id="ARBA00022741"/>
    </source>
</evidence>
<evidence type="ECO:0000313" key="13">
    <source>
        <dbReference type="EMBL" id="AXV08576.1"/>
    </source>
</evidence>
<dbReference type="InterPro" id="IPR013525">
    <property type="entry name" value="ABC2_TM"/>
</dbReference>
<dbReference type="Gene3D" id="3.40.50.300">
    <property type="entry name" value="P-loop containing nucleotide triphosphate hydrolases"/>
    <property type="match status" value="1"/>
</dbReference>
<feature type="domain" description="ABC transporter" evidence="12">
    <location>
        <begin position="239"/>
        <end position="473"/>
    </location>
</feature>
<dbReference type="InterPro" id="IPR003439">
    <property type="entry name" value="ABC_transporter-like_ATP-bd"/>
</dbReference>
<evidence type="ECO:0000259" key="10">
    <source>
        <dbReference type="PROSITE" id="PS50006"/>
    </source>
</evidence>
<dbReference type="InterPro" id="IPR000595">
    <property type="entry name" value="cNMP-bd_dom"/>
</dbReference>
<dbReference type="InterPro" id="IPR018490">
    <property type="entry name" value="cNMP-bd_dom_sf"/>
</dbReference>
<dbReference type="GO" id="GO:0016020">
    <property type="term" value="C:membrane"/>
    <property type="evidence" value="ECO:0007669"/>
    <property type="project" value="UniProtKB-SubCell"/>
</dbReference>
<evidence type="ECO:0000256" key="3">
    <source>
        <dbReference type="ARBA" id="ARBA00022553"/>
    </source>
</evidence>
<dbReference type="Pfam" id="PF00498">
    <property type="entry name" value="FHA"/>
    <property type="match status" value="1"/>
</dbReference>
<feature type="transmembrane region" description="Helical" evidence="9">
    <location>
        <begin position="629"/>
        <end position="648"/>
    </location>
</feature>
<keyword evidence="6 13" id="KW-0067">ATP-binding</keyword>
<evidence type="ECO:0000259" key="11">
    <source>
        <dbReference type="PROSITE" id="PS50042"/>
    </source>
</evidence>
<dbReference type="SUPFAM" id="SSF49879">
    <property type="entry name" value="SMAD/FHA domain"/>
    <property type="match status" value="1"/>
</dbReference>
<feature type="transmembrane region" description="Helical" evidence="9">
    <location>
        <begin position="546"/>
        <end position="564"/>
    </location>
</feature>
<dbReference type="Pfam" id="PF00005">
    <property type="entry name" value="ABC_tran"/>
    <property type="match status" value="1"/>
</dbReference>
<dbReference type="Gene3D" id="2.60.200.20">
    <property type="match status" value="1"/>
</dbReference>
<dbReference type="PROSITE" id="PS00889">
    <property type="entry name" value="CNMP_BINDING_2"/>
    <property type="match status" value="1"/>
</dbReference>
<dbReference type="PRINTS" id="PR00103">
    <property type="entry name" value="CAMPKINASE"/>
</dbReference>
<evidence type="ECO:0000256" key="8">
    <source>
        <dbReference type="ARBA" id="ARBA00023136"/>
    </source>
</evidence>
<evidence type="ECO:0000256" key="4">
    <source>
        <dbReference type="ARBA" id="ARBA00022692"/>
    </source>
</evidence>
<keyword evidence="14" id="KW-1185">Reference proteome</keyword>
<dbReference type="KEGG" id="euz:DVS28_a3904"/>
<keyword evidence="3" id="KW-0597">Phosphoprotein</keyword>
<feature type="transmembrane region" description="Helical" evidence="9">
    <location>
        <begin position="660"/>
        <end position="684"/>
    </location>
</feature>